<keyword evidence="1" id="KW-1133">Transmembrane helix</keyword>
<feature type="transmembrane region" description="Helical" evidence="1">
    <location>
        <begin position="17"/>
        <end position="38"/>
    </location>
</feature>
<gene>
    <name evidence="2" type="ORF">HF999_14060</name>
</gene>
<organism evidence="2 3">
    <name type="scientific">Tsukamurella spumae</name>
    <dbReference type="NCBI Taxonomy" id="44753"/>
    <lineage>
        <taxon>Bacteria</taxon>
        <taxon>Bacillati</taxon>
        <taxon>Actinomycetota</taxon>
        <taxon>Actinomycetes</taxon>
        <taxon>Mycobacteriales</taxon>
        <taxon>Tsukamurellaceae</taxon>
        <taxon>Tsukamurella</taxon>
    </lineage>
</organism>
<reference evidence="2 3" key="1">
    <citation type="submission" date="2020-04" db="EMBL/GenBank/DDBJ databases">
        <title>MicrobeNet Type strains.</title>
        <authorList>
            <person name="Nicholson A.C."/>
        </authorList>
    </citation>
    <scope>NUCLEOTIDE SEQUENCE [LARGE SCALE GENOMIC DNA]</scope>
    <source>
        <strain evidence="2 3">DSM 44113</strain>
    </source>
</reference>
<evidence type="ECO:0008006" key="4">
    <source>
        <dbReference type="Google" id="ProtNLM"/>
    </source>
</evidence>
<proteinExistence type="predicted"/>
<keyword evidence="3" id="KW-1185">Reference proteome</keyword>
<evidence type="ECO:0000313" key="3">
    <source>
        <dbReference type="Proteomes" id="UP000582646"/>
    </source>
</evidence>
<sequence length="197" mass="20452">MRWIPTLNGPGGVPRKIAALVAVIAIAMAVTGISAWIIDAVTGDGGGTSEHDGHDHGGGVAVGDARQVASSVLTTMYSWEPATDRSPADAAVRALPRLTGEAKASVEKRSGPVRPIALWSTWAAEKTLVTATVPADAMVSVPITTNPRTTTLRAIVTQILQPTTGAPSAYATFAVRVTLEQVDAEWLVSNLTVTDFG</sequence>
<dbReference type="AlphaFoldDB" id="A0A846X1M2"/>
<keyword evidence="1" id="KW-0812">Transmembrane</keyword>
<dbReference type="Proteomes" id="UP000582646">
    <property type="component" value="Unassembled WGS sequence"/>
</dbReference>
<dbReference type="EMBL" id="JAAXOQ010000018">
    <property type="protein sequence ID" value="NKY19487.1"/>
    <property type="molecule type" value="Genomic_DNA"/>
</dbReference>
<evidence type="ECO:0000256" key="1">
    <source>
        <dbReference type="SAM" id="Phobius"/>
    </source>
</evidence>
<name>A0A846X1M2_9ACTN</name>
<comment type="caution">
    <text evidence="2">The sequence shown here is derived from an EMBL/GenBank/DDBJ whole genome shotgun (WGS) entry which is preliminary data.</text>
</comment>
<accession>A0A846X1M2</accession>
<protein>
    <recommendedName>
        <fullName evidence="4">Mce-associated membrane protein</fullName>
    </recommendedName>
</protein>
<evidence type="ECO:0000313" key="2">
    <source>
        <dbReference type="EMBL" id="NKY19487.1"/>
    </source>
</evidence>
<keyword evidence="1" id="KW-0472">Membrane</keyword>